<keyword evidence="5" id="KW-1185">Reference proteome</keyword>
<evidence type="ECO:0000256" key="3">
    <source>
        <dbReference type="SAM" id="Phobius"/>
    </source>
</evidence>
<evidence type="ECO:0000313" key="4">
    <source>
        <dbReference type="EMBL" id="WIT10461.1"/>
    </source>
</evidence>
<dbReference type="Proteomes" id="UP001177769">
    <property type="component" value="Chromosome"/>
</dbReference>
<keyword evidence="3" id="KW-0812">Transmembrane</keyword>
<keyword evidence="3" id="KW-0472">Membrane</keyword>
<accession>A0AA95SP40</accession>
<proteinExistence type="predicted"/>
<gene>
    <name evidence="4" type="ORF">PFX98_16275</name>
</gene>
<evidence type="ECO:0000256" key="1">
    <source>
        <dbReference type="SAM" id="Coils"/>
    </source>
</evidence>
<feature type="transmembrane region" description="Helical" evidence="3">
    <location>
        <begin position="85"/>
        <end position="106"/>
    </location>
</feature>
<name>A0AA95SP40_9BURK</name>
<protein>
    <submittedName>
        <fullName evidence="4">Uncharacterized protein</fullName>
    </submittedName>
</protein>
<organism evidence="4 5">
    <name type="scientific">Paucibacter sediminis</name>
    <dbReference type="NCBI Taxonomy" id="3019553"/>
    <lineage>
        <taxon>Bacteria</taxon>
        <taxon>Pseudomonadati</taxon>
        <taxon>Pseudomonadota</taxon>
        <taxon>Betaproteobacteria</taxon>
        <taxon>Burkholderiales</taxon>
        <taxon>Sphaerotilaceae</taxon>
        <taxon>Roseateles</taxon>
    </lineage>
</organism>
<dbReference type="AlphaFoldDB" id="A0AA95SP40"/>
<sequence length="161" mass="17372">MSVGSRRVTRITERFEYADEGSTPIYEASNSTYSPSSSSFDANGGTSARSERAGSADRDLVSNASIRIDHEAFAGGLKAWVGEHFLKIALGSVAMVASVISFTWIASARIATVENKLDTMDSRSKDLQAESKGLVERVNKLESNVTPVAPERLKADQKAKK</sequence>
<reference evidence="4" key="1">
    <citation type="submission" date="2023-01" db="EMBL/GenBank/DDBJ databases">
        <title>Whole genome sequence of Paucibacter sp. S2-9 isolated from pond sediment.</title>
        <authorList>
            <person name="Jung J.Y."/>
        </authorList>
    </citation>
    <scope>NUCLEOTIDE SEQUENCE</scope>
    <source>
        <strain evidence="4">S2-9</strain>
    </source>
</reference>
<dbReference type="KEGG" id="pais:PFX98_16275"/>
<dbReference type="RefSeq" id="WP_285231529.1">
    <property type="nucleotide sequence ID" value="NZ_CP116346.1"/>
</dbReference>
<evidence type="ECO:0000256" key="2">
    <source>
        <dbReference type="SAM" id="MobiDB-lite"/>
    </source>
</evidence>
<feature type="compositionally biased region" description="Low complexity" evidence="2">
    <location>
        <begin position="29"/>
        <end position="39"/>
    </location>
</feature>
<dbReference type="EMBL" id="CP116346">
    <property type="protein sequence ID" value="WIT10461.1"/>
    <property type="molecule type" value="Genomic_DNA"/>
</dbReference>
<keyword evidence="1" id="KW-0175">Coiled coil</keyword>
<feature type="coiled-coil region" evidence="1">
    <location>
        <begin position="110"/>
        <end position="144"/>
    </location>
</feature>
<keyword evidence="3" id="KW-1133">Transmembrane helix</keyword>
<feature type="region of interest" description="Disordered" evidence="2">
    <location>
        <begin position="25"/>
        <end position="56"/>
    </location>
</feature>
<evidence type="ECO:0000313" key="5">
    <source>
        <dbReference type="Proteomes" id="UP001177769"/>
    </source>
</evidence>